<comment type="caution">
    <text evidence="2">The sequence shown here is derived from an EMBL/GenBank/DDBJ whole genome shotgun (WGS) entry which is preliminary data.</text>
</comment>
<sequence length="183" mass="19716">MTKPNVVSEAPPGVARNAGVEGVGRRRRTSKRRSRARERKCFAIGPAPATGEGVRGTCATSPGAIRRPEVRRSLPSGHPACSCAQKLLPSGHLARSCCNAKFRYKTYARFESGDQSPHSKAAARHYRHCTHGLPPARNEKIAGLMEFPVLNGYCKEKTSTHPECPGAENDDAIDRTDPATAGN</sequence>
<dbReference type="Proteomes" id="UP000245959">
    <property type="component" value="Unassembled WGS sequence"/>
</dbReference>
<protein>
    <submittedName>
        <fullName evidence="2">Uncharacterized protein</fullName>
    </submittedName>
</protein>
<proteinExistence type="predicted"/>
<accession>A0A2U1AB82</accession>
<evidence type="ECO:0000313" key="3">
    <source>
        <dbReference type="Proteomes" id="UP000245959"/>
    </source>
</evidence>
<dbReference type="AlphaFoldDB" id="A0A2U1AB82"/>
<name>A0A2U1AB82_9BACT</name>
<organism evidence="2 3">
    <name type="scientific">Victivallis vadensis</name>
    <dbReference type="NCBI Taxonomy" id="172901"/>
    <lineage>
        <taxon>Bacteria</taxon>
        <taxon>Pseudomonadati</taxon>
        <taxon>Lentisphaerota</taxon>
        <taxon>Lentisphaeria</taxon>
        <taxon>Victivallales</taxon>
        <taxon>Victivallaceae</taxon>
        <taxon>Victivallis</taxon>
    </lineage>
</organism>
<feature type="region of interest" description="Disordered" evidence="1">
    <location>
        <begin position="160"/>
        <end position="183"/>
    </location>
</feature>
<gene>
    <name evidence="2" type="ORF">C8D82_1569</name>
</gene>
<keyword evidence="3" id="KW-1185">Reference proteome</keyword>
<reference evidence="2 3" key="1">
    <citation type="submission" date="2018-04" db="EMBL/GenBank/DDBJ databases">
        <title>Genomic Encyclopedia of Type Strains, Phase IV (KMG-IV): sequencing the most valuable type-strain genomes for metagenomic binning, comparative biology and taxonomic classification.</title>
        <authorList>
            <person name="Goeker M."/>
        </authorList>
    </citation>
    <scope>NUCLEOTIDE SEQUENCE [LARGE SCALE GENOMIC DNA]</scope>
    <source>
        <strain evidence="2 3">DSM 14823</strain>
    </source>
</reference>
<feature type="region of interest" description="Disordered" evidence="1">
    <location>
        <begin position="1"/>
        <end position="39"/>
    </location>
</feature>
<dbReference type="EMBL" id="QEKH01000056">
    <property type="protein sequence ID" value="PVY32037.1"/>
    <property type="molecule type" value="Genomic_DNA"/>
</dbReference>
<evidence type="ECO:0000256" key="1">
    <source>
        <dbReference type="SAM" id="MobiDB-lite"/>
    </source>
</evidence>
<feature type="compositionally biased region" description="Basic residues" evidence="1">
    <location>
        <begin position="25"/>
        <end position="38"/>
    </location>
</feature>
<evidence type="ECO:0000313" key="2">
    <source>
        <dbReference type="EMBL" id="PVY32037.1"/>
    </source>
</evidence>